<reference evidence="3 5" key="3">
    <citation type="submission" date="2020-05" db="EMBL/GenBank/DDBJ databases">
        <title>FDA dAtabase for Regulatory Grade micrObial Sequences (FDA-ARGOS): Supporting development and validation of Infectious Disease Dx tests.</title>
        <authorList>
            <person name="Nelson B."/>
            <person name="Plummer A."/>
            <person name="Tallon L."/>
            <person name="Sadzewicz L."/>
            <person name="Zhao X."/>
            <person name="Vavikolanu K."/>
            <person name="Mehta A."/>
            <person name="Aluvathingal J."/>
            <person name="Nadendla S."/>
            <person name="Myers T."/>
            <person name="Yan Y."/>
            <person name="Sichtig H."/>
        </authorList>
    </citation>
    <scope>NUCLEOTIDE SEQUENCE [LARGE SCALE GENOMIC DNA]</scope>
    <source>
        <strain evidence="3 5">FDAARGOS_795</strain>
        <plasmid evidence="3 5">unnamed3</plasmid>
    </source>
</reference>
<geneLocation type="plasmid" evidence="1 4">
    <name>2</name>
</geneLocation>
<dbReference type="KEGG" id="btw:BF38_5954"/>
<accession>A0A0B5NP19</accession>
<geneLocation type="plasmid" evidence="3 5">
    <name>unnamed3</name>
</geneLocation>
<dbReference type="EMBL" id="CP009334">
    <property type="protein sequence ID" value="AJG73873.1"/>
    <property type="molecule type" value="Genomic_DNA"/>
</dbReference>
<name>A0A0B5NP19_BACTU</name>
<evidence type="ECO:0000313" key="1">
    <source>
        <dbReference type="EMBL" id="AJG73873.1"/>
    </source>
</evidence>
<evidence type="ECO:0000313" key="4">
    <source>
        <dbReference type="Proteomes" id="UP000031876"/>
    </source>
</evidence>
<sequence length="78" mass="9089">MKKKELKGLSKYKLIDTRNMKQYTIQTRVKGEDILVGTVDNNEGEIQMTTVSWEEAVKLIRDEDWLIAEKLKTYGILV</sequence>
<gene>
    <name evidence="1" type="ORF">BF38_5954</name>
    <name evidence="2" type="ORF">FO599_01150</name>
    <name evidence="3" type="ORF">FOC89_01120</name>
</gene>
<dbReference type="Proteomes" id="UP001181533">
    <property type="component" value="Unassembled WGS sequence"/>
</dbReference>
<dbReference type="EMBL" id="CP053979">
    <property type="protein sequence ID" value="QKH22618.1"/>
    <property type="molecule type" value="Genomic_DNA"/>
</dbReference>
<evidence type="ECO:0000313" key="2">
    <source>
        <dbReference type="EMBL" id="MDR4174738.1"/>
    </source>
</evidence>
<proteinExistence type="predicted"/>
<dbReference type="AlphaFoldDB" id="A0A0B5NP19"/>
<evidence type="ECO:0000313" key="3">
    <source>
        <dbReference type="EMBL" id="QKH22618.1"/>
    </source>
</evidence>
<dbReference type="Proteomes" id="UP000031876">
    <property type="component" value="Plasmid 2"/>
</dbReference>
<organism evidence="3 5">
    <name type="scientific">Bacillus thuringiensis</name>
    <dbReference type="NCBI Taxonomy" id="1428"/>
    <lineage>
        <taxon>Bacteria</taxon>
        <taxon>Bacillati</taxon>
        <taxon>Bacillota</taxon>
        <taxon>Bacilli</taxon>
        <taxon>Bacillales</taxon>
        <taxon>Bacillaceae</taxon>
        <taxon>Bacillus</taxon>
        <taxon>Bacillus cereus group</taxon>
    </lineage>
</organism>
<reference evidence="1 4" key="1">
    <citation type="journal article" date="2015" name="Genome Announc.">
        <title>Complete genome sequences for 35 biothreat assay-relevant bacillus species.</title>
        <authorList>
            <person name="Johnson S.L."/>
            <person name="Daligault H.E."/>
            <person name="Davenport K.W."/>
            <person name="Jaissle J."/>
            <person name="Frey K.G."/>
            <person name="Ladner J.T."/>
            <person name="Broomall S.M."/>
            <person name="Bishop-Lilly K.A."/>
            <person name="Bruce D.C."/>
            <person name="Gibbons H.S."/>
            <person name="Coyne S.R."/>
            <person name="Lo C.C."/>
            <person name="Meincke L."/>
            <person name="Munk A.C."/>
            <person name="Koroleva G.I."/>
            <person name="Rosenzweig C.N."/>
            <person name="Palacios G.F."/>
            <person name="Redden C.L."/>
            <person name="Minogue T.D."/>
            <person name="Chain P.S."/>
        </authorList>
    </citation>
    <scope>NUCLEOTIDE SEQUENCE [LARGE SCALE GENOMIC DNA]</scope>
    <source>
        <strain evidence="1 4">HD1011</strain>
        <plasmid evidence="1 4">2</plasmid>
    </source>
</reference>
<reference evidence="2" key="2">
    <citation type="submission" date="2019-07" db="EMBL/GenBank/DDBJ databases">
        <title>Phylogenomic Reclassification of ATCC Bacillus Strains and Various Taxa within the Genus Bacillus.</title>
        <authorList>
            <person name="Riojas M.A."/>
            <person name="Frank A.M."/>
            <person name="Fenn S.L."/>
            <person name="King S.P."/>
            <person name="Brower S.M."/>
            <person name="Hazbon M.H."/>
        </authorList>
    </citation>
    <scope>NUCLEOTIDE SEQUENCE</scope>
    <source>
        <strain evidence="2">ATCC 35646</strain>
    </source>
</reference>
<evidence type="ECO:0000313" key="5">
    <source>
        <dbReference type="Proteomes" id="UP000501107"/>
    </source>
</evidence>
<dbReference type="Proteomes" id="UP000501107">
    <property type="component" value="Plasmid unnamed3"/>
</dbReference>
<protein>
    <submittedName>
        <fullName evidence="3">Uncharacterized protein</fullName>
    </submittedName>
</protein>
<dbReference type="RefSeq" id="WP_000726038.1">
    <property type="nucleotide sequence ID" value="NZ_CP009334.1"/>
</dbReference>
<keyword evidence="3" id="KW-0614">Plasmid</keyword>
<dbReference type="EMBL" id="VKQN01000001">
    <property type="protein sequence ID" value="MDR4174738.1"/>
    <property type="molecule type" value="Genomic_DNA"/>
</dbReference>